<dbReference type="Proteomes" id="UP001642464">
    <property type="component" value="Unassembled WGS sequence"/>
</dbReference>
<proteinExistence type="predicted"/>
<dbReference type="EMBL" id="CAXAMM010030558">
    <property type="protein sequence ID" value="CAK9066690.1"/>
    <property type="molecule type" value="Genomic_DNA"/>
</dbReference>
<name>A0ABP0NSC4_9DINO</name>
<accession>A0ABP0NSC4</accession>
<evidence type="ECO:0000313" key="2">
    <source>
        <dbReference type="Proteomes" id="UP001642464"/>
    </source>
</evidence>
<comment type="caution">
    <text evidence="1">The sequence shown here is derived from an EMBL/GenBank/DDBJ whole genome shotgun (WGS) entry which is preliminary data.</text>
</comment>
<keyword evidence="2" id="KW-1185">Reference proteome</keyword>
<evidence type="ECO:0000313" key="1">
    <source>
        <dbReference type="EMBL" id="CAK9066690.1"/>
    </source>
</evidence>
<sequence>MPCCWTRRSASLGAAGIHSDKLVAALRSSLQEAGKAVLEAVRDREEVLVSGRAHDTILPTTWLTSRPWFKEWLEAQKGSVETMAADLIDPEDLDVLREIDTVALQFLETILCAGKPVCITLSQRPWVEQSMKAFLPKLAELWEAAGVSVHYAVEEYVQKQPWASWCLKSSGPSLLESTVMEMSFRSQQKRKVMKRLLRGFYQGQSCCHAISIGDGLAERNALQDIAWCHESLTEQCCDITLQVKTIQMLEDPMAAELKVELQVLREWLPAVVDCHQDFDQVLGDERH</sequence>
<reference evidence="1 2" key="1">
    <citation type="submission" date="2024-02" db="EMBL/GenBank/DDBJ databases">
        <authorList>
            <person name="Chen Y."/>
            <person name="Shah S."/>
            <person name="Dougan E. K."/>
            <person name="Thang M."/>
            <person name="Chan C."/>
        </authorList>
    </citation>
    <scope>NUCLEOTIDE SEQUENCE [LARGE SCALE GENOMIC DNA]</scope>
</reference>
<organism evidence="1 2">
    <name type="scientific">Durusdinium trenchii</name>
    <dbReference type="NCBI Taxonomy" id="1381693"/>
    <lineage>
        <taxon>Eukaryota</taxon>
        <taxon>Sar</taxon>
        <taxon>Alveolata</taxon>
        <taxon>Dinophyceae</taxon>
        <taxon>Suessiales</taxon>
        <taxon>Symbiodiniaceae</taxon>
        <taxon>Durusdinium</taxon>
    </lineage>
</organism>
<gene>
    <name evidence="1" type="ORF">SCF082_LOCUS33903</name>
</gene>
<protein>
    <submittedName>
        <fullName evidence="1">Endoglucanase</fullName>
    </submittedName>
</protein>
<dbReference type="PANTHER" id="PTHR38899">
    <property type="entry name" value="DOMAIN OOKINETE PROTEIN, PUTATIVE-RELATED"/>
    <property type="match status" value="1"/>
</dbReference>
<dbReference type="PANTHER" id="PTHR38899:SF1">
    <property type="entry name" value="PROTEIN KINASE"/>
    <property type="match status" value="1"/>
</dbReference>